<name>A0A8S1V465_9CILI</name>
<keyword evidence="2" id="KW-1133">Transmembrane helix</keyword>
<sequence length="101" mass="11627">MNPFNQEGFISESDQESDRLSNLDSHGLSPIMKSLSIQYQEESFELPVQLNIMKSYDLLCQKNYFHNLKIIISVQIILITIVPLIIKNKLQQIISRSISMA</sequence>
<gene>
    <name evidence="3" type="ORF">PPENT_87.1.T0560183</name>
</gene>
<dbReference type="Proteomes" id="UP000689195">
    <property type="component" value="Unassembled WGS sequence"/>
</dbReference>
<feature type="region of interest" description="Disordered" evidence="1">
    <location>
        <begin position="1"/>
        <end position="25"/>
    </location>
</feature>
<feature type="transmembrane region" description="Helical" evidence="2">
    <location>
        <begin position="64"/>
        <end position="86"/>
    </location>
</feature>
<evidence type="ECO:0000256" key="1">
    <source>
        <dbReference type="SAM" id="MobiDB-lite"/>
    </source>
</evidence>
<protein>
    <recommendedName>
        <fullName evidence="5">Transmembrane protein</fullName>
    </recommendedName>
</protein>
<evidence type="ECO:0000313" key="3">
    <source>
        <dbReference type="EMBL" id="CAD8172228.1"/>
    </source>
</evidence>
<keyword evidence="2" id="KW-0812">Transmembrane</keyword>
<keyword evidence="2" id="KW-0472">Membrane</keyword>
<dbReference type="AlphaFoldDB" id="A0A8S1V465"/>
<accession>A0A8S1V465</accession>
<evidence type="ECO:0000256" key="2">
    <source>
        <dbReference type="SAM" id="Phobius"/>
    </source>
</evidence>
<dbReference type="EMBL" id="CAJJDO010000056">
    <property type="protein sequence ID" value="CAD8172228.1"/>
    <property type="molecule type" value="Genomic_DNA"/>
</dbReference>
<reference evidence="3" key="1">
    <citation type="submission" date="2021-01" db="EMBL/GenBank/DDBJ databases">
        <authorList>
            <consortium name="Genoscope - CEA"/>
            <person name="William W."/>
        </authorList>
    </citation>
    <scope>NUCLEOTIDE SEQUENCE</scope>
</reference>
<proteinExistence type="predicted"/>
<organism evidence="3 4">
    <name type="scientific">Paramecium pentaurelia</name>
    <dbReference type="NCBI Taxonomy" id="43138"/>
    <lineage>
        <taxon>Eukaryota</taxon>
        <taxon>Sar</taxon>
        <taxon>Alveolata</taxon>
        <taxon>Ciliophora</taxon>
        <taxon>Intramacronucleata</taxon>
        <taxon>Oligohymenophorea</taxon>
        <taxon>Peniculida</taxon>
        <taxon>Parameciidae</taxon>
        <taxon>Paramecium</taxon>
    </lineage>
</organism>
<keyword evidence="4" id="KW-1185">Reference proteome</keyword>
<comment type="caution">
    <text evidence="3">The sequence shown here is derived from an EMBL/GenBank/DDBJ whole genome shotgun (WGS) entry which is preliminary data.</text>
</comment>
<evidence type="ECO:0008006" key="5">
    <source>
        <dbReference type="Google" id="ProtNLM"/>
    </source>
</evidence>
<evidence type="ECO:0000313" key="4">
    <source>
        <dbReference type="Proteomes" id="UP000689195"/>
    </source>
</evidence>